<feature type="compositionally biased region" description="Polar residues" evidence="1">
    <location>
        <begin position="603"/>
        <end position="613"/>
    </location>
</feature>
<dbReference type="Proteomes" id="UP000221165">
    <property type="component" value="Unassembled WGS sequence"/>
</dbReference>
<dbReference type="PANTHER" id="PTHR12121:SF34">
    <property type="entry name" value="PROTEIN ANGEL"/>
    <property type="match status" value="1"/>
</dbReference>
<dbReference type="GO" id="GO:0000175">
    <property type="term" value="F:3'-5'-RNA exonuclease activity"/>
    <property type="evidence" value="ECO:0007669"/>
    <property type="project" value="TreeGrafter"/>
</dbReference>
<keyword evidence="2" id="KW-0540">Nuclease</keyword>
<proteinExistence type="predicted"/>
<feature type="region of interest" description="Disordered" evidence="1">
    <location>
        <begin position="271"/>
        <end position="293"/>
    </location>
</feature>
<keyword evidence="2" id="KW-0378">Hydrolase</keyword>
<comment type="caution">
    <text evidence="2">The sequence shown here is derived from an EMBL/GenBank/DDBJ whole genome shotgun (WGS) entry which is preliminary data.</text>
</comment>
<dbReference type="PANTHER" id="PTHR12121">
    <property type="entry name" value="CARBON CATABOLITE REPRESSOR PROTEIN 4"/>
    <property type="match status" value="1"/>
</dbReference>
<dbReference type="InterPro" id="IPR050410">
    <property type="entry name" value="CCR4/nocturin_mRNA_transcr"/>
</dbReference>
<gene>
    <name evidence="2" type="ORF">CSUI_006205</name>
</gene>
<dbReference type="SUPFAM" id="SSF56219">
    <property type="entry name" value="DNase I-like"/>
    <property type="match status" value="1"/>
</dbReference>
<dbReference type="OrthoDB" id="333692at2759"/>
<feature type="compositionally biased region" description="Polar residues" evidence="1">
    <location>
        <begin position="393"/>
        <end position="415"/>
    </location>
</feature>
<dbReference type="RefSeq" id="XP_067921657.1">
    <property type="nucleotide sequence ID" value="XM_068066369.1"/>
</dbReference>
<accession>A0A2C6KUS7</accession>
<name>A0A2C6KUS7_9APIC</name>
<reference evidence="2 3" key="1">
    <citation type="journal article" date="2017" name="Int. J. Parasitol.">
        <title>The genome of the protozoan parasite Cystoisospora suis and a reverse vaccinology approach to identify vaccine candidates.</title>
        <authorList>
            <person name="Palmieri N."/>
            <person name="Shrestha A."/>
            <person name="Ruttkowski B."/>
            <person name="Beck T."/>
            <person name="Vogl C."/>
            <person name="Tomley F."/>
            <person name="Blake D.P."/>
            <person name="Joachim A."/>
        </authorList>
    </citation>
    <scope>NUCLEOTIDE SEQUENCE [LARGE SCALE GENOMIC DNA]</scope>
    <source>
        <strain evidence="2 3">Wien I</strain>
    </source>
</reference>
<feature type="compositionally biased region" description="Basic and acidic residues" evidence="1">
    <location>
        <begin position="380"/>
        <end position="392"/>
    </location>
</feature>
<dbReference type="GO" id="GO:0004519">
    <property type="term" value="F:endonuclease activity"/>
    <property type="evidence" value="ECO:0007669"/>
    <property type="project" value="UniProtKB-KW"/>
</dbReference>
<feature type="region of interest" description="Disordered" evidence="1">
    <location>
        <begin position="380"/>
        <end position="430"/>
    </location>
</feature>
<keyword evidence="2" id="KW-0255">Endonuclease</keyword>
<keyword evidence="3" id="KW-1185">Reference proteome</keyword>
<organism evidence="2 3">
    <name type="scientific">Cystoisospora suis</name>
    <dbReference type="NCBI Taxonomy" id="483139"/>
    <lineage>
        <taxon>Eukaryota</taxon>
        <taxon>Sar</taxon>
        <taxon>Alveolata</taxon>
        <taxon>Apicomplexa</taxon>
        <taxon>Conoidasida</taxon>
        <taxon>Coccidia</taxon>
        <taxon>Eucoccidiorida</taxon>
        <taxon>Eimeriorina</taxon>
        <taxon>Sarcocystidae</taxon>
        <taxon>Cystoisospora</taxon>
    </lineage>
</organism>
<feature type="compositionally biased region" description="Polar residues" evidence="1">
    <location>
        <begin position="713"/>
        <end position="738"/>
    </location>
</feature>
<protein>
    <submittedName>
        <fullName evidence="2">Endonuclease exonuclease phosphatase family</fullName>
    </submittedName>
</protein>
<evidence type="ECO:0000256" key="1">
    <source>
        <dbReference type="SAM" id="MobiDB-lite"/>
    </source>
</evidence>
<dbReference type="AlphaFoldDB" id="A0A2C6KUS7"/>
<feature type="region of interest" description="Disordered" evidence="1">
    <location>
        <begin position="587"/>
        <end position="646"/>
    </location>
</feature>
<dbReference type="VEuPathDB" id="ToxoDB:CSUI_006205"/>
<dbReference type="EMBL" id="MIGC01003098">
    <property type="protein sequence ID" value="PHJ19965.1"/>
    <property type="molecule type" value="Genomic_DNA"/>
</dbReference>
<dbReference type="Gene3D" id="3.60.10.10">
    <property type="entry name" value="Endonuclease/exonuclease/phosphatase"/>
    <property type="match status" value="1"/>
</dbReference>
<evidence type="ECO:0000313" key="3">
    <source>
        <dbReference type="Proteomes" id="UP000221165"/>
    </source>
</evidence>
<sequence length="974" mass="106221">MIFSGDVYLSVSRMALAAGLLRSSGCSRVLLPHLLLFLHHRCPLVSHSRVRTTSSYSFSEPLPFIAFFAEAFRVGPPRRPKNKPQSWGGQKGHTPAFFETYSIFPAVGQRRLPPLCSEFHASLLFSPCQSPVSSTLSSFGSLTSRPLPQPSGFSDGNKFLSTLVLSTKAVHFPLLDAYTSAPGHASGFASVPLPKAQLLSSKNNCSLRGSMISLREWGIRSLDTSQRGSVPVVSSLFGQVSSSPSYLCPGPAERSVPVSEDIASFHPSSVRTMSSSTRLPSGGAGLTGRKKPISRTCSLPARQSSRVVYYSEGQATGLVPTCTAEASAEGTVTPTRTDGVVVSHLDRGAVSSRSDEDAVLQDPEDTRTWLDVERFKKEIENSRRSMEADSEAKGSTSQSGTRPATPLSSRGSYESSFDCRSGMDAPSSMDHSQEWTVRVMTFNLLAESLTDYRYRSLDQDIVRWASRAKVIEKEILRHRPALCCLQELDATHYRQRLRPYFHALGYDSVYKQKTNGREDGVGTFWLRDRFELLEQHEIEFNQLSKSLLDKPQVGLVLLLRERLFPLPNAASAVSEGQTSALVMRAREAGDTSVGRRRRGGSASIPNTNPSTCVSPKRRCVDRSGQTTRNPESPAYGEREINGEGKQSAKSCGRMVVVANTHLLFNSRRGDLKLAQLLLLLRSVCELRSKALSILKAGGTCQVPSDGSVPSKETAVTQSSSKRLSTSTEPSKDASTAGSASGAPETCGGELVDEAAENLLDTFLCGDFNFTPHSPLYQLMLRGTFDFSGVDYRKLSGQFLMEKRTYGIDIDGYHGRGSTVVSTPSESRRITSAEGTQHYARSSCCRNELQHSHSMPPGPTAVAASRSEGRLQKHRSEAAFNTEKPGSSSSSWTCTVERWDTATPHGDTEANEARLIRSSSDVAAERHEFWELNNAAKDGFLASVITLPLKFKSAYALPRLLTGSSFRIQTGQLVV</sequence>
<evidence type="ECO:0000313" key="2">
    <source>
        <dbReference type="EMBL" id="PHJ19965.1"/>
    </source>
</evidence>
<keyword evidence="2" id="KW-0269">Exonuclease</keyword>
<feature type="region of interest" description="Disordered" evidence="1">
    <location>
        <begin position="700"/>
        <end position="746"/>
    </location>
</feature>
<dbReference type="InterPro" id="IPR036691">
    <property type="entry name" value="Endo/exonu/phosph_ase_sf"/>
</dbReference>
<dbReference type="GeneID" id="94429580"/>